<reference evidence="3 4" key="1">
    <citation type="submission" date="2020-04" db="EMBL/GenBank/DDBJ databases">
        <title>Usitatibacter rugosus gen. nov., sp. nov. and Usitatibacter palustris sp. nov., novel members of Usitatibacteraceae fam. nov. within the order Nitrosomonadales isolated from soil.</title>
        <authorList>
            <person name="Huber K.J."/>
            <person name="Neumann-Schaal M."/>
            <person name="Geppert A."/>
            <person name="Luckner M."/>
            <person name="Wanner G."/>
            <person name="Overmann J."/>
        </authorList>
    </citation>
    <scope>NUCLEOTIDE SEQUENCE [LARGE SCALE GENOMIC DNA]</scope>
    <source>
        <strain evidence="3 4">0125_3</strain>
    </source>
</reference>
<dbReference type="InterPro" id="IPR004380">
    <property type="entry name" value="Asp_race"/>
</dbReference>
<protein>
    <submittedName>
        <fullName evidence="3">Aspartate racemase</fullName>
        <ecNumber evidence="3">5.1.1.13</ecNumber>
    </submittedName>
</protein>
<dbReference type="AlphaFoldDB" id="A0A6M4GW92"/>
<keyword evidence="4" id="KW-1185">Reference proteome</keyword>
<dbReference type="InterPro" id="IPR033134">
    <property type="entry name" value="Asp/Glu_racemase_AS_2"/>
</dbReference>
<keyword evidence="2 3" id="KW-0413">Isomerase</keyword>
<dbReference type="EC" id="5.1.1.13" evidence="3"/>
<evidence type="ECO:0000256" key="2">
    <source>
        <dbReference type="ARBA" id="ARBA00023235"/>
    </source>
</evidence>
<evidence type="ECO:0000313" key="4">
    <source>
        <dbReference type="Proteomes" id="UP000501534"/>
    </source>
</evidence>
<dbReference type="Gene3D" id="3.40.50.1860">
    <property type="match status" value="2"/>
</dbReference>
<dbReference type="SUPFAM" id="SSF53681">
    <property type="entry name" value="Aspartate/glutamate racemase"/>
    <property type="match status" value="2"/>
</dbReference>
<organism evidence="3 4">
    <name type="scientific">Usitatibacter rugosus</name>
    <dbReference type="NCBI Taxonomy" id="2732067"/>
    <lineage>
        <taxon>Bacteria</taxon>
        <taxon>Pseudomonadati</taxon>
        <taxon>Pseudomonadota</taxon>
        <taxon>Betaproteobacteria</taxon>
        <taxon>Nitrosomonadales</taxon>
        <taxon>Usitatibacteraceae</taxon>
        <taxon>Usitatibacter</taxon>
    </lineage>
</organism>
<evidence type="ECO:0000256" key="1">
    <source>
        <dbReference type="ARBA" id="ARBA00007847"/>
    </source>
</evidence>
<dbReference type="KEGG" id="uru:DSM104443_02650"/>
<proteinExistence type="inferred from homology"/>
<dbReference type="Proteomes" id="UP000501534">
    <property type="component" value="Chromosome"/>
</dbReference>
<evidence type="ECO:0000313" key="3">
    <source>
        <dbReference type="EMBL" id="QJR11571.1"/>
    </source>
</evidence>
<dbReference type="InterPro" id="IPR001920">
    <property type="entry name" value="Asp/Glu_race"/>
</dbReference>
<dbReference type="PANTHER" id="PTHR21198:SF7">
    <property type="entry name" value="ASPARTATE-GLUTAMATE RACEMASE FAMILY"/>
    <property type="match status" value="1"/>
</dbReference>
<dbReference type="EMBL" id="CP053069">
    <property type="protein sequence ID" value="QJR11571.1"/>
    <property type="molecule type" value="Genomic_DNA"/>
</dbReference>
<gene>
    <name evidence="3" type="ORF">DSM104443_02650</name>
</gene>
<dbReference type="PROSITE" id="PS00924">
    <property type="entry name" value="ASP_GLU_RACEMASE_2"/>
    <property type="match status" value="1"/>
</dbReference>
<dbReference type="Pfam" id="PF01177">
    <property type="entry name" value="Asp_Glu_race"/>
    <property type="match status" value="1"/>
</dbReference>
<dbReference type="InterPro" id="IPR015942">
    <property type="entry name" value="Asp/Glu/hydantoin_racemase"/>
</dbReference>
<dbReference type="NCBIfam" id="TIGR00035">
    <property type="entry name" value="asp_race"/>
    <property type="match status" value="1"/>
</dbReference>
<dbReference type="PANTHER" id="PTHR21198">
    <property type="entry name" value="GLUTAMATE RACEMASE"/>
    <property type="match status" value="1"/>
</dbReference>
<sequence length="242" mass="25741">MDTTLAAHPRRIGILGGMGPAATVDLLQKIIDATPAARDQDHVPTVVWNVPQIPERLAAMRGEGPSPLPGMIEGARALESVGCEALAVACNTAHHWADELRAAVRIPLLHIAEVAVEALAHRTPRPDTVGLLATRGTLQSGFYQRALEAQGFRVQCPDDREQAEIDAAIRQVKVNRASEGRPIFEGVAQAMLDRGCGVLVLACTELPLLLPGGTMAGHCIDTNETLARAIVKQAFAGASHQR</sequence>
<dbReference type="GO" id="GO:0047689">
    <property type="term" value="F:aspartate racemase activity"/>
    <property type="evidence" value="ECO:0007669"/>
    <property type="project" value="UniProtKB-EC"/>
</dbReference>
<dbReference type="RefSeq" id="WP_171093029.1">
    <property type="nucleotide sequence ID" value="NZ_CP053069.1"/>
</dbReference>
<name>A0A6M4GW92_9PROT</name>
<accession>A0A6M4GW92</accession>
<comment type="similarity">
    <text evidence="1">Belongs to the aspartate/glutamate racemases family.</text>
</comment>